<accession>A0ABR7SKU5</accession>
<keyword evidence="2" id="KW-1185">Reference proteome</keyword>
<dbReference type="Proteomes" id="UP000642284">
    <property type="component" value="Unassembled WGS sequence"/>
</dbReference>
<proteinExistence type="predicted"/>
<reference evidence="1 2" key="1">
    <citation type="submission" date="2020-08" db="EMBL/GenBank/DDBJ databases">
        <title>Genemic of Streptomyces polyaspartic.</title>
        <authorList>
            <person name="Liu W."/>
        </authorList>
    </citation>
    <scope>NUCLEOTIDE SEQUENCE [LARGE SCALE GENOMIC DNA]</scope>
    <source>
        <strain evidence="1 2">TRM66268-LWL</strain>
    </source>
</reference>
<gene>
    <name evidence="1" type="ORF">H9Y04_21455</name>
</gene>
<evidence type="ECO:0008006" key="3">
    <source>
        <dbReference type="Google" id="ProtNLM"/>
    </source>
</evidence>
<organism evidence="1 2">
    <name type="scientific">Streptomyces polyasparticus</name>
    <dbReference type="NCBI Taxonomy" id="2767826"/>
    <lineage>
        <taxon>Bacteria</taxon>
        <taxon>Bacillati</taxon>
        <taxon>Actinomycetota</taxon>
        <taxon>Actinomycetes</taxon>
        <taxon>Kitasatosporales</taxon>
        <taxon>Streptomycetaceae</taxon>
        <taxon>Streptomyces</taxon>
    </lineage>
</organism>
<protein>
    <recommendedName>
        <fullName evidence="3">GATA-type domain-containing protein</fullName>
    </recommendedName>
</protein>
<comment type="caution">
    <text evidence="1">The sequence shown here is derived from an EMBL/GenBank/DDBJ whole genome shotgun (WGS) entry which is preliminary data.</text>
</comment>
<dbReference type="RefSeq" id="WP_187815560.1">
    <property type="nucleotide sequence ID" value="NZ_JACTVJ010000010.1"/>
</dbReference>
<evidence type="ECO:0000313" key="1">
    <source>
        <dbReference type="EMBL" id="MBC9715121.1"/>
    </source>
</evidence>
<name>A0ABR7SKU5_9ACTN</name>
<evidence type="ECO:0000313" key="2">
    <source>
        <dbReference type="Proteomes" id="UP000642284"/>
    </source>
</evidence>
<dbReference type="EMBL" id="JACTVJ010000010">
    <property type="protein sequence ID" value="MBC9715121.1"/>
    <property type="molecule type" value="Genomic_DNA"/>
</dbReference>
<sequence length="155" mass="17723">MNLPSHRFRDPRTKPYHYLMGEVLVCCPGCSGPARIARAGPDGRSWAPRRLTCAHCGFAHTTQGNVLAFRRGVAADPWFGEPLWLRARTRHGDLWAYNREHLTVIRDFVAATLRERAPWYDTGAKVTVVARLPRWAIKAGNREEILRAIDRIRRP</sequence>